<comment type="caution">
    <text evidence="2">The sequence shown here is derived from an EMBL/GenBank/DDBJ whole genome shotgun (WGS) entry which is preliminary data.</text>
</comment>
<dbReference type="AlphaFoldDB" id="A0AAI9ZGZ2"/>
<evidence type="ECO:0000313" key="3">
    <source>
        <dbReference type="Proteomes" id="UP001243989"/>
    </source>
</evidence>
<reference evidence="2" key="1">
    <citation type="submission" date="2021-06" db="EMBL/GenBank/DDBJ databases">
        <title>Comparative genomics, transcriptomics and evolutionary studies reveal genomic signatures of adaptation to plant cell wall in hemibiotrophic fungi.</title>
        <authorList>
            <consortium name="DOE Joint Genome Institute"/>
            <person name="Baroncelli R."/>
            <person name="Diaz J.F."/>
            <person name="Benocci T."/>
            <person name="Peng M."/>
            <person name="Battaglia E."/>
            <person name="Haridas S."/>
            <person name="Andreopoulos W."/>
            <person name="Labutti K."/>
            <person name="Pangilinan J."/>
            <person name="Floch G.L."/>
            <person name="Makela M.R."/>
            <person name="Henrissat B."/>
            <person name="Grigoriev I.V."/>
            <person name="Crouch J.A."/>
            <person name="De Vries R.P."/>
            <person name="Sukno S.A."/>
            <person name="Thon M.R."/>
        </authorList>
    </citation>
    <scope>NUCLEOTIDE SEQUENCE</scope>
    <source>
        <strain evidence="2">CBS 102054</strain>
    </source>
</reference>
<evidence type="ECO:0000256" key="1">
    <source>
        <dbReference type="SAM" id="MobiDB-lite"/>
    </source>
</evidence>
<feature type="region of interest" description="Disordered" evidence="1">
    <location>
        <begin position="141"/>
        <end position="160"/>
    </location>
</feature>
<dbReference type="GeneID" id="85466365"/>
<name>A0AAI9ZGZ2_9PEZI</name>
<dbReference type="RefSeq" id="XP_060440276.1">
    <property type="nucleotide sequence ID" value="XM_060581503.1"/>
</dbReference>
<proteinExistence type="predicted"/>
<accession>A0AAI9ZGZ2</accession>
<protein>
    <submittedName>
        <fullName evidence="2">Uncharacterized protein</fullName>
    </submittedName>
</protein>
<sequence length="160" mass="17198">MRSHTLPTLQPFLPWSVLTMVSSVKLGSRSSLPLAERLWEHPGDHETQAASLAGPLSRPSKLVAHSPQLLRTGKSRFSQTPGLAARIISPPAFLDIMLLAVSDSSDARCRLGAGDPAFSFSSCLPAPPYEYLFVRQAPSSLGPRGGPRPWVNGSNVESLQ</sequence>
<dbReference type="EMBL" id="JAHMHQ010000025">
    <property type="protein sequence ID" value="KAK1624281.1"/>
    <property type="molecule type" value="Genomic_DNA"/>
</dbReference>
<gene>
    <name evidence="2" type="ORF">BDP81DRAFT_113152</name>
</gene>
<evidence type="ECO:0000313" key="2">
    <source>
        <dbReference type="EMBL" id="KAK1624281.1"/>
    </source>
</evidence>
<dbReference type="Proteomes" id="UP001243989">
    <property type="component" value="Unassembled WGS sequence"/>
</dbReference>
<keyword evidence="3" id="KW-1185">Reference proteome</keyword>
<organism evidence="2 3">
    <name type="scientific">Colletotrichum phormii</name>
    <dbReference type="NCBI Taxonomy" id="359342"/>
    <lineage>
        <taxon>Eukaryota</taxon>
        <taxon>Fungi</taxon>
        <taxon>Dikarya</taxon>
        <taxon>Ascomycota</taxon>
        <taxon>Pezizomycotina</taxon>
        <taxon>Sordariomycetes</taxon>
        <taxon>Hypocreomycetidae</taxon>
        <taxon>Glomerellales</taxon>
        <taxon>Glomerellaceae</taxon>
        <taxon>Colletotrichum</taxon>
        <taxon>Colletotrichum acutatum species complex</taxon>
    </lineage>
</organism>